<evidence type="ECO:0000313" key="2">
    <source>
        <dbReference type="EMBL" id="KAB1067307.1"/>
    </source>
</evidence>
<dbReference type="PANTHER" id="PTHR41339:SF1">
    <property type="entry name" value="SECRETED PROTEIN"/>
    <property type="match status" value="1"/>
</dbReference>
<dbReference type="Proteomes" id="UP000441333">
    <property type="component" value="Unassembled WGS sequence"/>
</dbReference>
<dbReference type="PANTHER" id="PTHR41339">
    <property type="entry name" value="LIPL48"/>
    <property type="match status" value="1"/>
</dbReference>
<dbReference type="EMBL" id="WAAT01000050">
    <property type="protein sequence ID" value="KAB1067307.1"/>
    <property type="molecule type" value="Genomic_DNA"/>
</dbReference>
<keyword evidence="3" id="KW-1185">Reference proteome</keyword>
<feature type="signal peptide" evidence="1">
    <location>
        <begin position="1"/>
        <end position="20"/>
    </location>
</feature>
<protein>
    <submittedName>
        <fullName evidence="2">Uncharacterized protein</fullName>
    </submittedName>
</protein>
<evidence type="ECO:0000256" key="1">
    <source>
        <dbReference type="SAM" id="SignalP"/>
    </source>
</evidence>
<organism evidence="2 3">
    <name type="scientific">Pseudotamlana haliotis</name>
    <dbReference type="NCBI Taxonomy" id="2614804"/>
    <lineage>
        <taxon>Bacteria</taxon>
        <taxon>Pseudomonadati</taxon>
        <taxon>Bacteroidota</taxon>
        <taxon>Flavobacteriia</taxon>
        <taxon>Flavobacteriales</taxon>
        <taxon>Flavobacteriaceae</taxon>
        <taxon>Pseudotamlana</taxon>
    </lineage>
</organism>
<name>A0A6N6M9W6_9FLAO</name>
<reference evidence="2 3" key="1">
    <citation type="submission" date="2019-09" db="EMBL/GenBank/DDBJ databases">
        <authorList>
            <person name="Cao W.R."/>
        </authorList>
    </citation>
    <scope>NUCLEOTIDE SEQUENCE [LARGE SCALE GENOMIC DNA]</scope>
    <source>
        <strain evidence="2 3">B1N29</strain>
    </source>
</reference>
<proteinExistence type="predicted"/>
<keyword evidence="1" id="KW-0732">Signal</keyword>
<dbReference type="RefSeq" id="WP_150940470.1">
    <property type="nucleotide sequence ID" value="NZ_WAAT01000050.1"/>
</dbReference>
<accession>A0A6N6M9W6</accession>
<sequence>MKKITLTVFIFLFALANVVAQQEKGIIGKDNWLNNWTDFQSNSQSEHIEPTQILTGNITEDTRLVKRHVYLLVGSIFVTNNAVLTIEPGTVIIGDYESKASLTIAKGASIVANGLETDPIIFTSNRRVKKAGDWGGIIVLGDAATNRFGNGSVSPFYTRLASENYAFTNFGGENPNSNSGLLKYVRIEYAGSRVSSGLYFNGLLLAGVGRETVLENVMVSNSGGNSIEVWGGKVNLNKFVSYKSSKSDYKFNYGAQAELINSLAVRSPYVSSSSGARSLEVVAYSQREDIDFSKPSTSVKAQNITVLNASKDLREDIRMGLVKEGVYVGEHASLAMNKSVISGFNPAVIFESKIRINQESLDKIKFTNMYFNNCNGNIFVENSSNNEDLENWYGNHAFFNVYSKGHDAETFIEINNPRRPDYRLRINKIIASNEADSN</sequence>
<gene>
    <name evidence="2" type="ORF">F6U93_12920</name>
</gene>
<comment type="caution">
    <text evidence="2">The sequence shown here is derived from an EMBL/GenBank/DDBJ whole genome shotgun (WGS) entry which is preliminary data.</text>
</comment>
<feature type="chain" id="PRO_5026685805" evidence="1">
    <location>
        <begin position="21"/>
        <end position="438"/>
    </location>
</feature>
<evidence type="ECO:0000313" key="3">
    <source>
        <dbReference type="Proteomes" id="UP000441333"/>
    </source>
</evidence>
<dbReference type="AlphaFoldDB" id="A0A6N6M9W6"/>